<keyword evidence="8" id="KW-0732">Signal</keyword>
<dbReference type="Pfam" id="PF06964">
    <property type="entry name" value="Alpha-L-AF_C"/>
    <property type="match status" value="1"/>
</dbReference>
<dbReference type="SUPFAM" id="SSF51445">
    <property type="entry name" value="(Trans)glycosidases"/>
    <property type="match status" value="1"/>
</dbReference>
<dbReference type="GO" id="GO:0046373">
    <property type="term" value="P:L-arabinose metabolic process"/>
    <property type="evidence" value="ECO:0007669"/>
    <property type="project" value="InterPro"/>
</dbReference>
<reference evidence="10 11" key="1">
    <citation type="submission" date="2016-10" db="EMBL/GenBank/DDBJ databases">
        <authorList>
            <person name="de Groot N.N."/>
        </authorList>
    </citation>
    <scope>NUCLEOTIDE SEQUENCE [LARGE SCALE GENOMIC DNA]</scope>
    <source>
        <strain evidence="10 11">CGMCC 1.12333</strain>
    </source>
</reference>
<accession>A0A1I7GWL7</accession>
<name>A0A1I7GWL7_9FLAO</name>
<feature type="signal peptide" evidence="8">
    <location>
        <begin position="1"/>
        <end position="21"/>
    </location>
</feature>
<proteinExistence type="inferred from homology"/>
<comment type="subunit">
    <text evidence="3">Homohexamer; trimer of dimers.</text>
</comment>
<feature type="chain" id="PRO_5011636666" description="non-reducing end alpha-L-arabinofuranosidase" evidence="8">
    <location>
        <begin position="22"/>
        <end position="770"/>
    </location>
</feature>
<sequence length="770" mass="86196">MRIKKLSFMAFLVLLVGCNQTTTTLLSPQKGEEPQTANWQYEPWVAPSHYNATASSQFDDEVLTIASDTLIAERWFKKIPVKPFANYRVTGSIKTENVKGEHGAGAGFGLGKFTKENDTIFTGTTDWTTVAMEFETQMDDSFMLELFLGKNGKASGTVHFDNLRLEELSATTLKPSIQIDLTQKEAPMSPYIYGQFIEHMGKCIYGGIWAEMLQDRKFYHPIGAKKSPWKINVDTTTVKIDSTHSYSKGNFPVFQKVTNLEVSQTDLALEANKSYVGHVNIKSSGITSLEISLGDTTQTIQLKKSNTFQKVPFEFNTNTTTDSGIFNIKFNGTGTISLVAISLMPSDNVQGFRKDVLALLKELDAPIYRWPGGNFVSGYNWKDGIGDPDLRPTKFERAWNGLEYNDVGIHEFMQLVDLLDTEANIAVNTGLGTAEMAAEEVAYFNGDASTKMGQWRAKNGHEAPYNIKLWAVGNEMFGDWQLGHMPIEDYVKKHNEVAEAMWAVDPTIDLIGVGFPGRWNDMMYENCADNMTFISEHFYKQDWHAGGLLTHVNQMPATIKDIAEEHRRARKEHPEVAKKNIKIAMDEWNYWYGPHEFGLLGTRYFLRDALGIAAGLNEFSRQSDIYYMANYAQTVNVIGAIKTTKTKSWLEGTGLVLKLYRNEFGTQPVTFSGNAAPLDVAVTLTEDGKYLTISVVNATHDEIPLQLQELSENIATAGTAFIVQGANDMVYNDVAHQDNIYINETAVNIKNNSLQIPKESAGIYKFKINQ</sequence>
<dbReference type="Gene3D" id="3.20.20.80">
    <property type="entry name" value="Glycosidases"/>
    <property type="match status" value="2"/>
</dbReference>
<evidence type="ECO:0000256" key="8">
    <source>
        <dbReference type="SAM" id="SignalP"/>
    </source>
</evidence>
<dbReference type="GO" id="GO:0046556">
    <property type="term" value="F:alpha-L-arabinofuranosidase activity"/>
    <property type="evidence" value="ECO:0007669"/>
    <property type="project" value="UniProtKB-EC"/>
</dbReference>
<dbReference type="InterPro" id="IPR055235">
    <property type="entry name" value="ASD1_cat"/>
</dbReference>
<dbReference type="SMART" id="SM00813">
    <property type="entry name" value="Alpha-L-AF_C"/>
    <property type="match status" value="1"/>
</dbReference>
<evidence type="ECO:0000259" key="9">
    <source>
        <dbReference type="SMART" id="SM00813"/>
    </source>
</evidence>
<dbReference type="InterPro" id="IPR017853">
    <property type="entry name" value="GH"/>
</dbReference>
<feature type="domain" description="Alpha-L-arabinofuranosidase C-terminal" evidence="9">
    <location>
        <begin position="586"/>
        <end position="760"/>
    </location>
</feature>
<dbReference type="PANTHER" id="PTHR43576">
    <property type="entry name" value="ALPHA-L-ARABINOFURANOSIDASE C-RELATED"/>
    <property type="match status" value="1"/>
</dbReference>
<evidence type="ECO:0000256" key="3">
    <source>
        <dbReference type="ARBA" id="ARBA00011165"/>
    </source>
</evidence>
<dbReference type="Pfam" id="PF22848">
    <property type="entry name" value="ASD1_dom"/>
    <property type="match status" value="1"/>
</dbReference>
<comment type="catalytic activity">
    <reaction evidence="1">
        <text>Hydrolysis of terminal non-reducing alpha-L-arabinofuranoside residues in alpha-L-arabinosides.</text>
        <dbReference type="EC" id="3.2.1.55"/>
    </reaction>
</comment>
<dbReference type="InterPro" id="IPR010720">
    <property type="entry name" value="Alpha-L-AF_C"/>
</dbReference>
<keyword evidence="5" id="KW-0378">Hydrolase</keyword>
<evidence type="ECO:0000256" key="2">
    <source>
        <dbReference type="ARBA" id="ARBA00007186"/>
    </source>
</evidence>
<dbReference type="Gene3D" id="2.60.120.260">
    <property type="entry name" value="Galactose-binding domain-like"/>
    <property type="match status" value="1"/>
</dbReference>
<dbReference type="AlphaFoldDB" id="A0A1I7GWL7"/>
<keyword evidence="6" id="KW-0119">Carbohydrate metabolism</keyword>
<dbReference type="EC" id="3.2.1.55" evidence="4"/>
<keyword evidence="7" id="KW-0326">Glycosidase</keyword>
<dbReference type="Proteomes" id="UP000199138">
    <property type="component" value="Unassembled WGS sequence"/>
</dbReference>
<evidence type="ECO:0000256" key="1">
    <source>
        <dbReference type="ARBA" id="ARBA00001462"/>
    </source>
</evidence>
<dbReference type="EMBL" id="FPBK01000006">
    <property type="protein sequence ID" value="SFU52819.1"/>
    <property type="molecule type" value="Genomic_DNA"/>
</dbReference>
<gene>
    <name evidence="10" type="ORF">SAMN05216480_10649</name>
</gene>
<evidence type="ECO:0000313" key="11">
    <source>
        <dbReference type="Proteomes" id="UP000199138"/>
    </source>
</evidence>
<evidence type="ECO:0000313" key="10">
    <source>
        <dbReference type="EMBL" id="SFU52819.1"/>
    </source>
</evidence>
<dbReference type="OrthoDB" id="9758333at2"/>
<protein>
    <recommendedName>
        <fullName evidence="4">non-reducing end alpha-L-arabinofuranosidase</fullName>
        <ecNumber evidence="4">3.2.1.55</ecNumber>
    </recommendedName>
</protein>
<dbReference type="STRING" id="1224947.SAMN05216480_10649"/>
<keyword evidence="11" id="KW-1185">Reference proteome</keyword>
<evidence type="ECO:0000256" key="7">
    <source>
        <dbReference type="ARBA" id="ARBA00023295"/>
    </source>
</evidence>
<dbReference type="RefSeq" id="WP_093024945.1">
    <property type="nucleotide sequence ID" value="NZ_FPBK01000006.1"/>
</dbReference>
<dbReference type="PROSITE" id="PS51257">
    <property type="entry name" value="PROKAR_LIPOPROTEIN"/>
    <property type="match status" value="1"/>
</dbReference>
<evidence type="ECO:0000256" key="5">
    <source>
        <dbReference type="ARBA" id="ARBA00022801"/>
    </source>
</evidence>
<dbReference type="PANTHER" id="PTHR43576:SF2">
    <property type="entry name" value="INTRACELLULAR EXO-ALPHA-L-ARABINOFURANOSIDASE 2"/>
    <property type="match status" value="1"/>
</dbReference>
<organism evidence="10 11">
    <name type="scientific">Pustulibacterium marinum</name>
    <dbReference type="NCBI Taxonomy" id="1224947"/>
    <lineage>
        <taxon>Bacteria</taxon>
        <taxon>Pseudomonadati</taxon>
        <taxon>Bacteroidota</taxon>
        <taxon>Flavobacteriia</taxon>
        <taxon>Flavobacteriales</taxon>
        <taxon>Flavobacteriaceae</taxon>
        <taxon>Pustulibacterium</taxon>
    </lineage>
</organism>
<dbReference type="GO" id="GO:0000272">
    <property type="term" value="P:polysaccharide catabolic process"/>
    <property type="evidence" value="ECO:0007669"/>
    <property type="project" value="TreeGrafter"/>
</dbReference>
<comment type="similarity">
    <text evidence="2">Belongs to the glycosyl hydrolase 51 family.</text>
</comment>
<evidence type="ECO:0000256" key="4">
    <source>
        <dbReference type="ARBA" id="ARBA00012670"/>
    </source>
</evidence>
<evidence type="ECO:0000256" key="6">
    <source>
        <dbReference type="ARBA" id="ARBA00023277"/>
    </source>
</evidence>